<evidence type="ECO:0000256" key="10">
    <source>
        <dbReference type="SAM" id="Coils"/>
    </source>
</evidence>
<dbReference type="GO" id="GO:0006281">
    <property type="term" value="P:DNA repair"/>
    <property type="evidence" value="ECO:0007669"/>
    <property type="project" value="UniProtKB-KW"/>
</dbReference>
<proteinExistence type="inferred from homology"/>
<dbReference type="CDD" id="cd03241">
    <property type="entry name" value="ABC_RecN"/>
    <property type="match status" value="1"/>
</dbReference>
<evidence type="ECO:0000256" key="1">
    <source>
        <dbReference type="ARBA" id="ARBA00003618"/>
    </source>
</evidence>
<evidence type="ECO:0000313" key="13">
    <source>
        <dbReference type="Proteomes" id="UP000249239"/>
    </source>
</evidence>
<dbReference type="SUPFAM" id="SSF52540">
    <property type="entry name" value="P-loop containing nucleoside triphosphate hydrolases"/>
    <property type="match status" value="1"/>
</dbReference>
<comment type="caution">
    <text evidence="12">The sequence shown here is derived from an EMBL/GenBank/DDBJ whole genome shotgun (WGS) entry which is preliminary data.</text>
</comment>
<dbReference type="Proteomes" id="UP000249239">
    <property type="component" value="Unassembled WGS sequence"/>
</dbReference>
<evidence type="ECO:0000256" key="9">
    <source>
        <dbReference type="PIRNR" id="PIRNR003128"/>
    </source>
</evidence>
<dbReference type="InterPro" id="IPR003395">
    <property type="entry name" value="RecF/RecN/SMC_N"/>
</dbReference>
<keyword evidence="13" id="KW-1185">Reference proteome</keyword>
<gene>
    <name evidence="12" type="ORF">LX69_03118</name>
</gene>
<evidence type="ECO:0000259" key="11">
    <source>
        <dbReference type="Pfam" id="PF02463"/>
    </source>
</evidence>
<keyword evidence="10" id="KW-0175">Coiled coil</keyword>
<keyword evidence="5 9" id="KW-0227">DNA damage</keyword>
<dbReference type="GO" id="GO:0009432">
    <property type="term" value="P:SOS response"/>
    <property type="evidence" value="ECO:0007669"/>
    <property type="project" value="TreeGrafter"/>
</dbReference>
<name>A0A2W7MUX8_9BACT</name>
<dbReference type="Pfam" id="PF02463">
    <property type="entry name" value="SMC_N"/>
    <property type="match status" value="1"/>
</dbReference>
<dbReference type="GO" id="GO:0043590">
    <property type="term" value="C:bacterial nucleoid"/>
    <property type="evidence" value="ECO:0007669"/>
    <property type="project" value="TreeGrafter"/>
</dbReference>
<dbReference type="Gene3D" id="3.40.50.300">
    <property type="entry name" value="P-loop containing nucleotide triphosphate hydrolases"/>
    <property type="match status" value="2"/>
</dbReference>
<feature type="coiled-coil region" evidence="10">
    <location>
        <begin position="158"/>
        <end position="219"/>
    </location>
</feature>
<organism evidence="12 13">
    <name type="scientific">Breznakibacter xylanolyticus</name>
    <dbReference type="NCBI Taxonomy" id="990"/>
    <lineage>
        <taxon>Bacteria</taxon>
        <taxon>Pseudomonadati</taxon>
        <taxon>Bacteroidota</taxon>
        <taxon>Bacteroidia</taxon>
        <taxon>Marinilabiliales</taxon>
        <taxon>Marinilabiliaceae</taxon>
        <taxon>Breznakibacter</taxon>
    </lineage>
</organism>
<evidence type="ECO:0000256" key="5">
    <source>
        <dbReference type="ARBA" id="ARBA00022763"/>
    </source>
</evidence>
<dbReference type="InterPro" id="IPR027417">
    <property type="entry name" value="P-loop_NTPase"/>
</dbReference>
<comment type="function">
    <text evidence="1 9">May be involved in recombinational repair of damaged DNA.</text>
</comment>
<reference evidence="12 13" key="1">
    <citation type="submission" date="2018-06" db="EMBL/GenBank/DDBJ databases">
        <title>Genomic Encyclopedia of Archaeal and Bacterial Type Strains, Phase II (KMG-II): from individual species to whole genera.</title>
        <authorList>
            <person name="Goeker M."/>
        </authorList>
    </citation>
    <scope>NUCLEOTIDE SEQUENCE [LARGE SCALE GENOMIC DNA]</scope>
    <source>
        <strain evidence="12 13">DSM 6779</strain>
    </source>
</reference>
<dbReference type="NCBIfam" id="TIGR00634">
    <property type="entry name" value="recN"/>
    <property type="match status" value="1"/>
</dbReference>
<feature type="domain" description="RecF/RecN/SMC N-terminal" evidence="11">
    <location>
        <begin position="1"/>
        <end position="508"/>
    </location>
</feature>
<feature type="coiled-coil region" evidence="10">
    <location>
        <begin position="335"/>
        <end position="362"/>
    </location>
</feature>
<protein>
    <recommendedName>
        <fullName evidence="3 9">DNA repair protein RecN</fullName>
    </recommendedName>
    <alternativeName>
        <fullName evidence="8 9">Recombination protein N</fullName>
    </alternativeName>
</protein>
<evidence type="ECO:0000256" key="3">
    <source>
        <dbReference type="ARBA" id="ARBA00021315"/>
    </source>
</evidence>
<dbReference type="GO" id="GO:0006310">
    <property type="term" value="P:DNA recombination"/>
    <property type="evidence" value="ECO:0007669"/>
    <property type="project" value="InterPro"/>
</dbReference>
<comment type="similarity">
    <text evidence="2 9">Belongs to the RecN family.</text>
</comment>
<keyword evidence="4" id="KW-0547">Nucleotide-binding</keyword>
<keyword evidence="7 9" id="KW-0234">DNA repair</keyword>
<dbReference type="PANTHER" id="PTHR11059:SF0">
    <property type="entry name" value="DNA REPAIR PROTEIN RECN"/>
    <property type="match status" value="1"/>
</dbReference>
<dbReference type="InterPro" id="IPR004604">
    <property type="entry name" value="DNA_recomb/repair_RecN"/>
</dbReference>
<dbReference type="AlphaFoldDB" id="A0A2W7MUX8"/>
<sequence>MLKSLTVTNYALIEKADIALHPGFSVITGETGAGKSILLGALGLILGQRADADVLKDKSQKCVVEAVFNVADYGLESLMNDNEVDYDPMTVIRREIHPAGKSRAFINDTPVNLTILKELTSRLIDIHSQHQTLLLGDNHYQQMVVDVIAGSADAKMVYREVYHQYRDLQHKLDRLIEENNKQKADQDYITFQLTQLEAAKLIDGEQEELENRLQQLTHSAEIKASLVQSSTLLDGEGQNILEGLRGVRNSLTKIQSFLPDTEGMLQRIEAAYIDLKDLAAELAYKTETTDHQPEELQQVQQRLDLIFDLQKKHRAASVAELIALTNDYRTRLNLLTGFEEQMAELQAAIDKVKAQVQKAADGLTSIRKKAFPVIESSLQGKLTDLGMPNARLIVSHQLKKEFGEEGQDDIEFLFSANKAGTPAGLDKVASGGEMSRLMLCIKALISSAKGLPTLLLDEIDTGVSGEIADKMGRIMTEMSQNIQVISITHLPQIAGRGQHHYKVFKTDETGQTVSKIELLAPEQRITEIAKMLSGSELSEAALKNARELMKQ</sequence>
<evidence type="ECO:0000256" key="4">
    <source>
        <dbReference type="ARBA" id="ARBA00022741"/>
    </source>
</evidence>
<accession>A0A2W7MUX8</accession>
<keyword evidence="6" id="KW-0067">ATP-binding</keyword>
<dbReference type="EMBL" id="QKZK01000039">
    <property type="protein sequence ID" value="PZX11391.1"/>
    <property type="molecule type" value="Genomic_DNA"/>
</dbReference>
<evidence type="ECO:0000313" key="12">
    <source>
        <dbReference type="EMBL" id="PZX11391.1"/>
    </source>
</evidence>
<evidence type="ECO:0000256" key="2">
    <source>
        <dbReference type="ARBA" id="ARBA00009441"/>
    </source>
</evidence>
<dbReference type="RefSeq" id="WP_111446920.1">
    <property type="nucleotide sequence ID" value="NZ_QKZK01000039.1"/>
</dbReference>
<dbReference type="GO" id="GO:0005524">
    <property type="term" value="F:ATP binding"/>
    <property type="evidence" value="ECO:0007669"/>
    <property type="project" value="UniProtKB-KW"/>
</dbReference>
<dbReference type="PANTHER" id="PTHR11059">
    <property type="entry name" value="DNA REPAIR PROTEIN RECN"/>
    <property type="match status" value="1"/>
</dbReference>
<evidence type="ECO:0000256" key="8">
    <source>
        <dbReference type="ARBA" id="ARBA00033408"/>
    </source>
</evidence>
<dbReference type="OrthoDB" id="9806954at2"/>
<evidence type="ECO:0000256" key="6">
    <source>
        <dbReference type="ARBA" id="ARBA00022840"/>
    </source>
</evidence>
<evidence type="ECO:0000256" key="7">
    <source>
        <dbReference type="ARBA" id="ARBA00023204"/>
    </source>
</evidence>
<dbReference type="PIRSF" id="PIRSF003128">
    <property type="entry name" value="RecN"/>
    <property type="match status" value="1"/>
</dbReference>